<sequence>MDQNPLEQEKEIRELIRRAERTPVKNSPQRRDALQRLIATARSPHSSLKTLAASNITKFFKHFPDLDEDAINAIYDLCEDQDSQVVPPPHFNDGYKAIVQVSKEQSRWVKRNADVLAQLLQSDEPDEVIVVKKALLEHLDMDSKVTLGVLCDQLLPTDEPMDDEDKALRDRLRSLVLAFIAGEAKRAIIERHANRAGNEQEQVLVEGLFKALLKPSSSTDATRIVEDILLALPSFKGRHTPRGNELLQILLDHAKVSLKDDLGKAAHSVSLTLSRPYLGLAAFVAVERSVADPIHLLRFCFSTYIPKMTWQRFSESSQLFVVIHLAEALASCSSNANRLTAAEAESLKSLRRQIVDGSSILLPVFVQAKDLDARALKACETLLLACKQRKAESGWSVPSNLTRTLEDLDQLAKSQSTKAGTLEDVIRSLQPTAASIPLKPFPSDTNVGSVAPPNKSPTLSIKRKAEEPLKQMSTSASGALLTIHGQASRRLPIPTRGSIERPRAQPLISFGPSKLSELHPQRAAKRAKKEGRAELETPSLLSRMNPASTAANGSPLRAPEVRPQQQQPPRNAPPFGLSIKGAAKAAEKQSRSSTPPKPSSLLDRMKEKDLAERMDDGEQTAGNRRKKQKRKI</sequence>
<dbReference type="EMBL" id="SGPL01000242">
    <property type="protein sequence ID" value="THH14906.1"/>
    <property type="molecule type" value="Genomic_DNA"/>
</dbReference>
<dbReference type="InterPro" id="IPR016024">
    <property type="entry name" value="ARM-type_fold"/>
</dbReference>
<feature type="region of interest" description="Disordered" evidence="3">
    <location>
        <begin position="437"/>
        <end position="463"/>
    </location>
</feature>
<comment type="caution">
    <text evidence="4">The sequence shown here is derived from an EMBL/GenBank/DDBJ whole genome shotgun (WGS) entry which is preliminary data.</text>
</comment>
<reference evidence="4 5" key="1">
    <citation type="submission" date="2019-02" db="EMBL/GenBank/DDBJ databases">
        <title>Genome sequencing of the rare red list fungi Bondarzewia mesenterica.</title>
        <authorList>
            <person name="Buettner E."/>
            <person name="Kellner H."/>
        </authorList>
    </citation>
    <scope>NUCLEOTIDE SEQUENCE [LARGE SCALE GENOMIC DNA]</scope>
    <source>
        <strain evidence="4 5">DSM 108281</strain>
    </source>
</reference>
<evidence type="ECO:0000256" key="3">
    <source>
        <dbReference type="SAM" id="MobiDB-lite"/>
    </source>
</evidence>
<dbReference type="SUPFAM" id="SSF48371">
    <property type="entry name" value="ARM repeat"/>
    <property type="match status" value="1"/>
</dbReference>
<dbReference type="GO" id="GO:0006915">
    <property type="term" value="P:apoptotic process"/>
    <property type="evidence" value="ECO:0007669"/>
    <property type="project" value="UniProtKB-KW"/>
</dbReference>
<dbReference type="Proteomes" id="UP000310158">
    <property type="component" value="Unassembled WGS sequence"/>
</dbReference>
<feature type="compositionally biased region" description="Basic and acidic residues" evidence="3">
    <location>
        <begin position="603"/>
        <end position="616"/>
    </location>
</feature>
<keyword evidence="5" id="KW-1185">Reference proteome</keyword>
<protein>
    <submittedName>
        <fullName evidence="4">Uncharacterized protein</fullName>
    </submittedName>
</protein>
<evidence type="ECO:0000313" key="5">
    <source>
        <dbReference type="Proteomes" id="UP000310158"/>
    </source>
</evidence>
<dbReference type="PANTHER" id="PTHR12758:SF19">
    <property type="entry name" value="APOPTOSIS INHIBITOR 5"/>
    <property type="match status" value="1"/>
</dbReference>
<dbReference type="GO" id="GO:0003723">
    <property type="term" value="F:RNA binding"/>
    <property type="evidence" value="ECO:0007669"/>
    <property type="project" value="TreeGrafter"/>
</dbReference>
<dbReference type="Pfam" id="PF05918">
    <property type="entry name" value="API5"/>
    <property type="match status" value="1"/>
</dbReference>
<organism evidence="4 5">
    <name type="scientific">Bondarzewia mesenterica</name>
    <dbReference type="NCBI Taxonomy" id="1095465"/>
    <lineage>
        <taxon>Eukaryota</taxon>
        <taxon>Fungi</taxon>
        <taxon>Dikarya</taxon>
        <taxon>Basidiomycota</taxon>
        <taxon>Agaricomycotina</taxon>
        <taxon>Agaricomycetes</taxon>
        <taxon>Russulales</taxon>
        <taxon>Bondarzewiaceae</taxon>
        <taxon>Bondarzewia</taxon>
    </lineage>
</organism>
<keyword evidence="2" id="KW-0053">Apoptosis</keyword>
<feature type="compositionally biased region" description="Basic residues" evidence="3">
    <location>
        <begin position="623"/>
        <end position="632"/>
    </location>
</feature>
<evidence type="ECO:0000256" key="1">
    <source>
        <dbReference type="ARBA" id="ARBA00009515"/>
    </source>
</evidence>
<dbReference type="AlphaFoldDB" id="A0A4S4LR99"/>
<gene>
    <name evidence="4" type="ORF">EW146_g5494</name>
</gene>
<dbReference type="PANTHER" id="PTHR12758">
    <property type="entry name" value="APOPTOSIS INHIBITOR 5-RELATED"/>
    <property type="match status" value="1"/>
</dbReference>
<evidence type="ECO:0000313" key="4">
    <source>
        <dbReference type="EMBL" id="THH14906.1"/>
    </source>
</evidence>
<feature type="compositionally biased region" description="Low complexity" evidence="3">
    <location>
        <begin position="557"/>
        <end position="569"/>
    </location>
</feature>
<comment type="similarity">
    <text evidence="1">Belongs to the API5 family.</text>
</comment>
<name>A0A4S4LR99_9AGAM</name>
<dbReference type="GO" id="GO:0005634">
    <property type="term" value="C:nucleus"/>
    <property type="evidence" value="ECO:0007669"/>
    <property type="project" value="TreeGrafter"/>
</dbReference>
<dbReference type="OrthoDB" id="19224at2759"/>
<proteinExistence type="inferred from homology"/>
<feature type="region of interest" description="Disordered" evidence="3">
    <location>
        <begin position="487"/>
        <end position="632"/>
    </location>
</feature>
<accession>A0A4S4LR99</accession>
<dbReference type="InterPro" id="IPR008383">
    <property type="entry name" value="API5"/>
</dbReference>
<dbReference type="GO" id="GO:0043066">
    <property type="term" value="P:negative regulation of apoptotic process"/>
    <property type="evidence" value="ECO:0007669"/>
    <property type="project" value="TreeGrafter"/>
</dbReference>
<feature type="compositionally biased region" description="Polar residues" evidence="3">
    <location>
        <begin position="539"/>
        <end position="552"/>
    </location>
</feature>
<evidence type="ECO:0000256" key="2">
    <source>
        <dbReference type="ARBA" id="ARBA00022703"/>
    </source>
</evidence>